<dbReference type="Gene3D" id="3.40.50.1110">
    <property type="entry name" value="SGNH hydrolase"/>
    <property type="match status" value="1"/>
</dbReference>
<dbReference type="EMBL" id="CP051682">
    <property type="protein sequence ID" value="QJD97759.1"/>
    <property type="molecule type" value="Genomic_DNA"/>
</dbReference>
<evidence type="ECO:0000256" key="1">
    <source>
        <dbReference type="SAM" id="SignalP"/>
    </source>
</evidence>
<proteinExistence type="predicted"/>
<dbReference type="AlphaFoldDB" id="A0A7L5E617"/>
<feature type="domain" description="Carbohydrate esterase 2 N-terminal" evidence="3">
    <location>
        <begin position="35"/>
        <end position="142"/>
    </location>
</feature>
<accession>A0A7L5E617</accession>
<feature type="chain" id="PRO_5029603106" evidence="1">
    <location>
        <begin position="20"/>
        <end position="361"/>
    </location>
</feature>
<gene>
    <name evidence="4" type="ORF">HH214_18705</name>
</gene>
<evidence type="ECO:0000259" key="2">
    <source>
        <dbReference type="Pfam" id="PF13472"/>
    </source>
</evidence>
<dbReference type="Pfam" id="PF17996">
    <property type="entry name" value="CE2_N"/>
    <property type="match status" value="1"/>
</dbReference>
<feature type="domain" description="SGNH hydrolase-type esterase" evidence="2">
    <location>
        <begin position="151"/>
        <end position="316"/>
    </location>
</feature>
<dbReference type="InterPro" id="IPR037461">
    <property type="entry name" value="CtCE2-like_dom"/>
</dbReference>
<dbReference type="SUPFAM" id="SSF52266">
    <property type="entry name" value="SGNH hydrolase"/>
    <property type="match status" value="1"/>
</dbReference>
<dbReference type="InterPro" id="IPR052762">
    <property type="entry name" value="PCW_deacetylase/CE"/>
</dbReference>
<keyword evidence="5" id="KW-1185">Reference proteome</keyword>
<keyword evidence="4" id="KW-0378">Hydrolase</keyword>
<dbReference type="RefSeq" id="WP_169610216.1">
    <property type="nucleotide sequence ID" value="NZ_CP051682.1"/>
</dbReference>
<dbReference type="InterPro" id="IPR040794">
    <property type="entry name" value="CE2_N"/>
</dbReference>
<protein>
    <submittedName>
        <fullName evidence="4">SGNH/GDSL hydrolase family protein</fullName>
    </submittedName>
</protein>
<evidence type="ECO:0000313" key="4">
    <source>
        <dbReference type="EMBL" id="QJD97759.1"/>
    </source>
</evidence>
<reference evidence="4 5" key="1">
    <citation type="submission" date="2020-04" db="EMBL/GenBank/DDBJ databases">
        <title>Genome sequencing of novel species.</title>
        <authorList>
            <person name="Heo J."/>
            <person name="Kim S.-J."/>
            <person name="Kim J.-S."/>
            <person name="Hong S.-B."/>
            <person name="Kwon S.-W."/>
        </authorList>
    </citation>
    <scope>NUCLEOTIDE SEQUENCE [LARGE SCALE GENOMIC DNA]</scope>
    <source>
        <strain evidence="4 5">F39-2</strain>
    </source>
</reference>
<evidence type="ECO:0000313" key="5">
    <source>
        <dbReference type="Proteomes" id="UP000503278"/>
    </source>
</evidence>
<organism evidence="4 5">
    <name type="scientific">Mucilaginibacter robiniae</name>
    <dbReference type="NCBI Taxonomy" id="2728022"/>
    <lineage>
        <taxon>Bacteria</taxon>
        <taxon>Pseudomonadati</taxon>
        <taxon>Bacteroidota</taxon>
        <taxon>Sphingobacteriia</taxon>
        <taxon>Sphingobacteriales</taxon>
        <taxon>Sphingobacteriaceae</taxon>
        <taxon>Mucilaginibacter</taxon>
    </lineage>
</organism>
<dbReference type="Gene3D" id="2.60.120.260">
    <property type="entry name" value="Galactose-binding domain-like"/>
    <property type="match status" value="1"/>
</dbReference>
<evidence type="ECO:0000259" key="3">
    <source>
        <dbReference type="Pfam" id="PF17996"/>
    </source>
</evidence>
<dbReference type="KEGG" id="mrob:HH214_18705"/>
<keyword evidence="1" id="KW-0732">Signal</keyword>
<dbReference type="PANTHER" id="PTHR37834">
    <property type="entry name" value="GDSL-LIKE LIPASE/ACYLHYDROLASE DOMAIN PROTEIN (AFU_ORTHOLOGUE AFUA_2G00620)"/>
    <property type="match status" value="1"/>
</dbReference>
<dbReference type="PANTHER" id="PTHR37834:SF2">
    <property type="entry name" value="ESTERASE, SGNH HYDROLASE-TYPE"/>
    <property type="match status" value="1"/>
</dbReference>
<dbReference type="InterPro" id="IPR013830">
    <property type="entry name" value="SGNH_hydro"/>
</dbReference>
<dbReference type="GO" id="GO:0052689">
    <property type="term" value="F:carboxylic ester hydrolase activity"/>
    <property type="evidence" value="ECO:0007669"/>
    <property type="project" value="InterPro"/>
</dbReference>
<dbReference type="Proteomes" id="UP000503278">
    <property type="component" value="Chromosome"/>
</dbReference>
<dbReference type="Pfam" id="PF13472">
    <property type="entry name" value="Lipase_GDSL_2"/>
    <property type="match status" value="1"/>
</dbReference>
<dbReference type="CDD" id="cd01831">
    <property type="entry name" value="Endoglucanase_E_like"/>
    <property type="match status" value="1"/>
</dbReference>
<feature type="signal peptide" evidence="1">
    <location>
        <begin position="1"/>
        <end position="19"/>
    </location>
</feature>
<name>A0A7L5E617_9SPHI</name>
<sequence>MRKLFYSVLSIVISLSASKAQNKVVKSTDTSHIHYMGRIMMQPDSSVQLAWSGTSVVIDFNSSKVEAWLRDEGTTNYYNVIVDGRVVNRIHPSTTKQLYTLVTGLPEGRHKLELFKRTEWAMGKTWFYGFQLDTNAVILPAPFTKKRKIEFFGNSITCGYAVIDSTGKDRGTGEFEDNYSSYAAITARHYDAEYYCTAKSGIGVMISWFPLIMPEMYNRLDANDSQSRWDFSKYTPDVVVINLFQNDSWLINMPNHEQFKARFGTAKPAAETIIQAYQKFVQTIRATYPHAQIICALGNMDATRAGAPWPGYIQQAVAGLHDNQIFTVFFPYKNTPGHPNVKEQQAMSDMLIKFIDQNIKW</sequence>
<dbReference type="InterPro" id="IPR036514">
    <property type="entry name" value="SGNH_hydro_sf"/>
</dbReference>